<sequence length="81" mass="9418">MEEDDEGIDDDDDDDDGKIRDDWHEPTVVQCEVSQGTRNSTTEEDVLSLVWEEVERARHNSYTPGQRCIGRERRRPRRSGA</sequence>
<evidence type="ECO:0000313" key="3">
    <source>
        <dbReference type="Proteomes" id="UP000017836"/>
    </source>
</evidence>
<reference evidence="3" key="1">
    <citation type="journal article" date="2013" name="Science">
        <title>The Amborella genome and the evolution of flowering plants.</title>
        <authorList>
            <consortium name="Amborella Genome Project"/>
        </authorList>
    </citation>
    <scope>NUCLEOTIDE SEQUENCE [LARGE SCALE GENOMIC DNA]</scope>
</reference>
<name>W1PJ73_AMBTC</name>
<dbReference type="Gramene" id="ERN10042">
    <property type="protein sequence ID" value="ERN10042"/>
    <property type="gene ID" value="AMTR_s00013p00249360"/>
</dbReference>
<feature type="compositionally biased region" description="Acidic residues" evidence="1">
    <location>
        <begin position="1"/>
        <end position="16"/>
    </location>
</feature>
<accession>W1PJ73</accession>
<dbReference type="AlphaFoldDB" id="W1PJ73"/>
<keyword evidence="3" id="KW-1185">Reference proteome</keyword>
<evidence type="ECO:0000313" key="2">
    <source>
        <dbReference type="EMBL" id="ERN10042.1"/>
    </source>
</evidence>
<dbReference type="HOGENOM" id="CLU_2577031_0_0_1"/>
<feature type="region of interest" description="Disordered" evidence="1">
    <location>
        <begin position="60"/>
        <end position="81"/>
    </location>
</feature>
<dbReference type="Proteomes" id="UP000017836">
    <property type="component" value="Unassembled WGS sequence"/>
</dbReference>
<evidence type="ECO:0000256" key="1">
    <source>
        <dbReference type="SAM" id="MobiDB-lite"/>
    </source>
</evidence>
<protein>
    <submittedName>
        <fullName evidence="2">Uncharacterized protein</fullName>
    </submittedName>
</protein>
<organism evidence="2 3">
    <name type="scientific">Amborella trichopoda</name>
    <dbReference type="NCBI Taxonomy" id="13333"/>
    <lineage>
        <taxon>Eukaryota</taxon>
        <taxon>Viridiplantae</taxon>
        <taxon>Streptophyta</taxon>
        <taxon>Embryophyta</taxon>
        <taxon>Tracheophyta</taxon>
        <taxon>Spermatophyta</taxon>
        <taxon>Magnoliopsida</taxon>
        <taxon>Amborellales</taxon>
        <taxon>Amborellaceae</taxon>
        <taxon>Amborella</taxon>
    </lineage>
</organism>
<feature type="region of interest" description="Disordered" evidence="1">
    <location>
        <begin position="1"/>
        <end position="27"/>
    </location>
</feature>
<proteinExistence type="predicted"/>
<dbReference type="EMBL" id="KI392979">
    <property type="protein sequence ID" value="ERN10042.1"/>
    <property type="molecule type" value="Genomic_DNA"/>
</dbReference>
<feature type="compositionally biased region" description="Basic residues" evidence="1">
    <location>
        <begin position="72"/>
        <end position="81"/>
    </location>
</feature>
<gene>
    <name evidence="2" type="ORF">AMTR_s00013p00249360</name>
</gene>